<accession>A0ABT5ERH0</accession>
<comment type="caution">
    <text evidence="1">The sequence shown here is derived from an EMBL/GenBank/DDBJ whole genome shotgun (WGS) entry which is preliminary data.</text>
</comment>
<dbReference type="RefSeq" id="WP_271920926.1">
    <property type="nucleotide sequence ID" value="NZ_JAQNDO010000001.1"/>
</dbReference>
<dbReference type="EMBL" id="JAQNDO010000001">
    <property type="protein sequence ID" value="MDC0744428.1"/>
    <property type="molecule type" value="Genomic_DNA"/>
</dbReference>
<proteinExistence type="predicted"/>
<sequence length="92" mass="10132">MPRAADCYRFALSNPNIGACWAGAKDAAQIDEALKALEEGPMSEEELAWMHRIGARVRDTTQLQARGMGIADRLVNLYSGFGFRTTSELGER</sequence>
<evidence type="ECO:0000313" key="1">
    <source>
        <dbReference type="EMBL" id="MDC0744428.1"/>
    </source>
</evidence>
<protein>
    <submittedName>
        <fullName evidence="1">Uncharacterized protein</fullName>
    </submittedName>
</protein>
<dbReference type="Gene3D" id="3.20.20.100">
    <property type="entry name" value="NADP-dependent oxidoreductase domain"/>
    <property type="match status" value="1"/>
</dbReference>
<dbReference type="Proteomes" id="UP001221411">
    <property type="component" value="Unassembled WGS sequence"/>
</dbReference>
<reference evidence="1 2" key="1">
    <citation type="submission" date="2022-11" db="EMBL/GenBank/DDBJ databases">
        <title>Minimal conservation of predation-associated metabolite biosynthetic gene clusters underscores biosynthetic potential of Myxococcota including descriptions for ten novel species: Archangium lansinium sp. nov., Myxococcus landrumus sp. nov., Nannocystis bai.</title>
        <authorList>
            <person name="Ahearne A."/>
            <person name="Stevens C."/>
            <person name="Dowd S."/>
        </authorList>
    </citation>
    <scope>NUCLEOTIDE SEQUENCE [LARGE SCALE GENOMIC DNA]</scope>
    <source>
        <strain evidence="1 2">RJM3</strain>
    </source>
</reference>
<keyword evidence="2" id="KW-1185">Reference proteome</keyword>
<dbReference type="SUPFAM" id="SSF51430">
    <property type="entry name" value="NAD(P)-linked oxidoreductase"/>
    <property type="match status" value="1"/>
</dbReference>
<gene>
    <name evidence="1" type="ORF">POL67_24060</name>
</gene>
<organism evidence="1 2">
    <name type="scientific">Polyangium mundeleinium</name>
    <dbReference type="NCBI Taxonomy" id="2995306"/>
    <lineage>
        <taxon>Bacteria</taxon>
        <taxon>Pseudomonadati</taxon>
        <taxon>Myxococcota</taxon>
        <taxon>Polyangia</taxon>
        <taxon>Polyangiales</taxon>
        <taxon>Polyangiaceae</taxon>
        <taxon>Polyangium</taxon>
    </lineage>
</organism>
<dbReference type="InterPro" id="IPR036812">
    <property type="entry name" value="NAD(P)_OxRdtase_dom_sf"/>
</dbReference>
<name>A0ABT5ERH0_9BACT</name>
<evidence type="ECO:0000313" key="2">
    <source>
        <dbReference type="Proteomes" id="UP001221411"/>
    </source>
</evidence>